<sequence>MIATSGYLHLPYDLGEDENGIVELSGPTQAEKFSKISGDIGILYRELSFTSGLLTSARKIESVKPLGAGKMSVDRQIALQYGTELARTRVLSHDRRFEYEQRAARTVNRLKEADHLYLKYSAQFDLSRWFAYEKPSLTFSDENRVGLTAFEVASYSPVDLHELIAKIENRYHLLQRLYTQLPRLNEHKRRPGYAYAFMLLTDGVLSALKATLAKQTAGSGDDSSS</sequence>
<dbReference type="EMBL" id="FOSK01000018">
    <property type="protein sequence ID" value="SFL15504.1"/>
    <property type="molecule type" value="Genomic_DNA"/>
</dbReference>
<dbReference type="RefSeq" id="WP_093523800.1">
    <property type="nucleotide sequence ID" value="NZ_FOSK01000018.1"/>
</dbReference>
<name>A0A1I4FC94_9HYPH</name>
<gene>
    <name evidence="1" type="ORF">SAMN04488518_11873</name>
</gene>
<accession>A0A1I4FC94</accession>
<proteinExistence type="predicted"/>
<comment type="caution">
    <text evidence="1">The sequence shown here is derived from an EMBL/GenBank/DDBJ whole genome shotgun (WGS) entry which is preliminary data.</text>
</comment>
<protein>
    <submittedName>
        <fullName evidence="1">Uncharacterized protein</fullName>
    </submittedName>
</protein>
<keyword evidence="2" id="KW-1185">Reference proteome</keyword>
<reference evidence="1 2" key="1">
    <citation type="submission" date="2016-10" db="EMBL/GenBank/DDBJ databases">
        <authorList>
            <person name="Varghese N."/>
            <person name="Submissions S."/>
        </authorList>
    </citation>
    <scope>NUCLEOTIDE SEQUENCE [LARGE SCALE GENOMIC DNA]</scope>
    <source>
        <strain evidence="1 2">DSM 16392</strain>
    </source>
</reference>
<dbReference type="Proteomes" id="UP000199598">
    <property type="component" value="Unassembled WGS sequence"/>
</dbReference>
<evidence type="ECO:0000313" key="1">
    <source>
        <dbReference type="EMBL" id="SFL15504.1"/>
    </source>
</evidence>
<organism evidence="1 2">
    <name type="scientific">Pseudovibrio ascidiaceicola</name>
    <dbReference type="NCBI Taxonomy" id="285279"/>
    <lineage>
        <taxon>Bacteria</taxon>
        <taxon>Pseudomonadati</taxon>
        <taxon>Pseudomonadota</taxon>
        <taxon>Alphaproteobacteria</taxon>
        <taxon>Hyphomicrobiales</taxon>
        <taxon>Stappiaceae</taxon>
        <taxon>Pseudovibrio</taxon>
    </lineage>
</organism>
<evidence type="ECO:0000313" key="2">
    <source>
        <dbReference type="Proteomes" id="UP000199598"/>
    </source>
</evidence>